<dbReference type="InterPro" id="IPR005402">
    <property type="entry name" value="K_chnl_volt-dep_bsu_KCNAB3"/>
</dbReference>
<comment type="similarity">
    <text evidence="1">Belongs to the shaker potassium channel beta subunit family.</text>
</comment>
<sequence>MTWSPLASGLLTGKYNEGVPETSRAAMKGSTWLKDRLHTDEVKKQFSQIKELLLLADRQNCTAAQLAIAWCLRSEGVSSVLLGVSNTEQLLENLGSLRVLSLMTPPLIAQMDLLLGNKPQGGKKEART</sequence>
<dbReference type="Proteomes" id="UP000314294">
    <property type="component" value="Unassembled WGS sequence"/>
</dbReference>
<protein>
    <submittedName>
        <fullName evidence="5">Voltage-gated potassium channel subunit beta-3</fullName>
    </submittedName>
</protein>
<keyword evidence="5" id="KW-0406">Ion transport</keyword>
<name>A0A4Z2EHS7_9TELE</name>
<evidence type="ECO:0000256" key="3">
    <source>
        <dbReference type="ARBA" id="ARBA00023002"/>
    </source>
</evidence>
<dbReference type="GO" id="GO:0015459">
    <property type="term" value="F:potassium channel regulator activity"/>
    <property type="evidence" value="ECO:0007669"/>
    <property type="project" value="TreeGrafter"/>
</dbReference>
<dbReference type="PANTHER" id="PTHR43150:SF3">
    <property type="entry name" value="VOLTAGE-GATED POTASSIUM CHANNEL SUBUNIT BETA-3"/>
    <property type="match status" value="1"/>
</dbReference>
<dbReference type="PRINTS" id="PR01580">
    <property type="entry name" value="KCNAB3CHANEL"/>
</dbReference>
<keyword evidence="6" id="KW-1185">Reference proteome</keyword>
<evidence type="ECO:0000313" key="5">
    <source>
        <dbReference type="EMBL" id="TNN28315.1"/>
    </source>
</evidence>
<dbReference type="InterPro" id="IPR005399">
    <property type="entry name" value="K_chnl_volt-dep_bsu_KCNAB-rel"/>
</dbReference>
<keyword evidence="2" id="KW-0521">NADP</keyword>
<keyword evidence="3" id="KW-0560">Oxidoreductase</keyword>
<dbReference type="EMBL" id="SRLO01007039">
    <property type="protein sequence ID" value="TNN28315.1"/>
    <property type="molecule type" value="Genomic_DNA"/>
</dbReference>
<dbReference type="InterPro" id="IPR036812">
    <property type="entry name" value="NAD(P)_OxRdtase_dom_sf"/>
</dbReference>
<dbReference type="AlphaFoldDB" id="A0A4Z2EHS7"/>
<dbReference type="GO" id="GO:1901379">
    <property type="term" value="P:regulation of potassium ion transmembrane transport"/>
    <property type="evidence" value="ECO:0007669"/>
    <property type="project" value="TreeGrafter"/>
</dbReference>
<evidence type="ECO:0000256" key="1">
    <source>
        <dbReference type="ARBA" id="ARBA00006515"/>
    </source>
</evidence>
<proteinExistence type="inferred from homology"/>
<gene>
    <name evidence="5" type="primary">kcnab3</name>
    <name evidence="5" type="ORF">EYF80_061537</name>
</gene>
<dbReference type="Gene3D" id="3.20.20.100">
    <property type="entry name" value="NADP-dependent oxidoreductase domain"/>
    <property type="match status" value="1"/>
</dbReference>
<reference evidence="5 6" key="1">
    <citation type="submission" date="2019-03" db="EMBL/GenBank/DDBJ databases">
        <title>First draft genome of Liparis tanakae, snailfish: a comprehensive survey of snailfish specific genes.</title>
        <authorList>
            <person name="Kim W."/>
            <person name="Song I."/>
            <person name="Jeong J.-H."/>
            <person name="Kim D."/>
            <person name="Kim S."/>
            <person name="Ryu S."/>
            <person name="Song J.Y."/>
            <person name="Lee S.K."/>
        </authorList>
    </citation>
    <scope>NUCLEOTIDE SEQUENCE [LARGE SCALE GENOMIC DNA]</scope>
    <source>
        <tissue evidence="5">Muscle</tissue>
    </source>
</reference>
<dbReference type="GO" id="GO:0016491">
    <property type="term" value="F:oxidoreductase activity"/>
    <property type="evidence" value="ECO:0007669"/>
    <property type="project" value="UniProtKB-KW"/>
</dbReference>
<evidence type="ECO:0000256" key="2">
    <source>
        <dbReference type="ARBA" id="ARBA00022857"/>
    </source>
</evidence>
<evidence type="ECO:0000259" key="4">
    <source>
        <dbReference type="Pfam" id="PF00248"/>
    </source>
</evidence>
<dbReference type="SUPFAM" id="SSF51430">
    <property type="entry name" value="NAD(P)-linked oxidoreductase"/>
    <property type="match status" value="1"/>
</dbReference>
<comment type="caution">
    <text evidence="5">The sequence shown here is derived from an EMBL/GenBank/DDBJ whole genome shotgun (WGS) entry which is preliminary data.</text>
</comment>
<evidence type="ECO:0000313" key="6">
    <source>
        <dbReference type="Proteomes" id="UP000314294"/>
    </source>
</evidence>
<dbReference type="GO" id="GO:0044325">
    <property type="term" value="F:transmembrane transporter binding"/>
    <property type="evidence" value="ECO:0007669"/>
    <property type="project" value="TreeGrafter"/>
</dbReference>
<keyword evidence="5" id="KW-0813">Transport</keyword>
<keyword evidence="5" id="KW-0407">Ion channel</keyword>
<dbReference type="PANTHER" id="PTHR43150">
    <property type="entry name" value="HYPERKINETIC, ISOFORM M"/>
    <property type="match status" value="1"/>
</dbReference>
<dbReference type="OrthoDB" id="1720422at2759"/>
<dbReference type="Pfam" id="PF00248">
    <property type="entry name" value="Aldo_ket_red"/>
    <property type="match status" value="1"/>
</dbReference>
<dbReference type="PRINTS" id="PR01577">
    <property type="entry name" value="KCNABCHANNEL"/>
</dbReference>
<accession>A0A4Z2EHS7</accession>
<dbReference type="GO" id="GO:0008076">
    <property type="term" value="C:voltage-gated potassium channel complex"/>
    <property type="evidence" value="ECO:0007669"/>
    <property type="project" value="TreeGrafter"/>
</dbReference>
<dbReference type="GO" id="GO:0005249">
    <property type="term" value="F:voltage-gated potassium channel activity"/>
    <property type="evidence" value="ECO:0007669"/>
    <property type="project" value="InterPro"/>
</dbReference>
<dbReference type="InterPro" id="IPR023210">
    <property type="entry name" value="NADP_OxRdtase_dom"/>
</dbReference>
<organism evidence="5 6">
    <name type="scientific">Liparis tanakae</name>
    <name type="common">Tanaka's snailfish</name>
    <dbReference type="NCBI Taxonomy" id="230148"/>
    <lineage>
        <taxon>Eukaryota</taxon>
        <taxon>Metazoa</taxon>
        <taxon>Chordata</taxon>
        <taxon>Craniata</taxon>
        <taxon>Vertebrata</taxon>
        <taxon>Euteleostomi</taxon>
        <taxon>Actinopterygii</taxon>
        <taxon>Neopterygii</taxon>
        <taxon>Teleostei</taxon>
        <taxon>Neoteleostei</taxon>
        <taxon>Acanthomorphata</taxon>
        <taxon>Eupercaria</taxon>
        <taxon>Perciformes</taxon>
        <taxon>Cottioidei</taxon>
        <taxon>Cottales</taxon>
        <taxon>Liparidae</taxon>
        <taxon>Liparis</taxon>
    </lineage>
</organism>
<feature type="domain" description="NADP-dependent oxidoreductase" evidence="4">
    <location>
        <begin position="1"/>
        <end position="99"/>
    </location>
</feature>